<feature type="domain" description="Protein kinase" evidence="16">
    <location>
        <begin position="4"/>
        <end position="258"/>
    </location>
</feature>
<dbReference type="GO" id="GO:0046872">
    <property type="term" value="F:metal ion binding"/>
    <property type="evidence" value="ECO:0007669"/>
    <property type="project" value="UniProtKB-KW"/>
</dbReference>
<evidence type="ECO:0000259" key="16">
    <source>
        <dbReference type="PROSITE" id="PS50011"/>
    </source>
</evidence>
<dbReference type="AlphaFoldDB" id="A0A8C9VRR9"/>
<dbReference type="InterPro" id="IPR000719">
    <property type="entry name" value="Prot_kinase_dom"/>
</dbReference>
<dbReference type="FunFam" id="1.10.510.10:FF:000172">
    <property type="entry name" value="serine/threonine-protein kinase Nek1 isoform X1"/>
    <property type="match status" value="1"/>
</dbReference>
<reference evidence="17" key="2">
    <citation type="submission" date="2025-08" db="UniProtKB">
        <authorList>
            <consortium name="Ensembl"/>
        </authorList>
    </citation>
    <scope>IDENTIFICATION</scope>
</reference>
<keyword evidence="18" id="KW-1185">Reference proteome</keyword>
<evidence type="ECO:0000256" key="4">
    <source>
        <dbReference type="ARBA" id="ARBA00022527"/>
    </source>
</evidence>
<dbReference type="EC" id="2.7.11.1" evidence="3"/>
<accession>A0A8C9VRR9</accession>
<organism evidence="17 18">
    <name type="scientific">Scleropages formosus</name>
    <name type="common">Asian bonytongue</name>
    <name type="synonym">Osteoglossum formosum</name>
    <dbReference type="NCBI Taxonomy" id="113540"/>
    <lineage>
        <taxon>Eukaryota</taxon>
        <taxon>Metazoa</taxon>
        <taxon>Chordata</taxon>
        <taxon>Craniata</taxon>
        <taxon>Vertebrata</taxon>
        <taxon>Euteleostomi</taxon>
        <taxon>Actinopterygii</taxon>
        <taxon>Neopterygii</taxon>
        <taxon>Teleostei</taxon>
        <taxon>Osteoglossocephala</taxon>
        <taxon>Osteoglossomorpha</taxon>
        <taxon>Osteoglossiformes</taxon>
        <taxon>Osteoglossidae</taxon>
        <taxon>Scleropages</taxon>
    </lineage>
</organism>
<gene>
    <name evidence="17" type="primary">NEK1</name>
    <name evidence="17" type="synonym">nek1</name>
</gene>
<protein>
    <recommendedName>
        <fullName evidence="3">non-specific serine/threonine protein kinase</fullName>
        <ecNumber evidence="3">2.7.11.1</ecNumber>
    </recommendedName>
</protein>
<comment type="catalytic activity">
    <reaction evidence="12">
        <text>L-seryl-[protein] + ATP = O-phospho-L-seryl-[protein] + ADP + H(+)</text>
        <dbReference type="Rhea" id="RHEA:17989"/>
        <dbReference type="Rhea" id="RHEA-COMP:9863"/>
        <dbReference type="Rhea" id="RHEA-COMP:11604"/>
        <dbReference type="ChEBI" id="CHEBI:15378"/>
        <dbReference type="ChEBI" id="CHEBI:29999"/>
        <dbReference type="ChEBI" id="CHEBI:30616"/>
        <dbReference type="ChEBI" id="CHEBI:83421"/>
        <dbReference type="ChEBI" id="CHEBI:456216"/>
        <dbReference type="EC" id="2.7.11.1"/>
    </reaction>
</comment>
<dbReference type="PANTHER" id="PTHR44899">
    <property type="entry name" value="CAMK FAMILY PROTEIN KINASE"/>
    <property type="match status" value="1"/>
</dbReference>
<evidence type="ECO:0000256" key="8">
    <source>
        <dbReference type="ARBA" id="ARBA00022777"/>
    </source>
</evidence>
<dbReference type="GeneTree" id="ENSGT00940000158460"/>
<evidence type="ECO:0000256" key="7">
    <source>
        <dbReference type="ARBA" id="ARBA00022741"/>
    </source>
</evidence>
<dbReference type="GO" id="GO:0004674">
    <property type="term" value="F:protein serine/threonine kinase activity"/>
    <property type="evidence" value="ECO:0007669"/>
    <property type="project" value="UniProtKB-KW"/>
</dbReference>
<dbReference type="Gene3D" id="3.30.200.20">
    <property type="entry name" value="Phosphorylase Kinase, domain 1"/>
    <property type="match status" value="1"/>
</dbReference>
<evidence type="ECO:0000256" key="14">
    <source>
        <dbReference type="RuleBase" id="RU000304"/>
    </source>
</evidence>
<dbReference type="Proteomes" id="UP000694397">
    <property type="component" value="Chromosome 9"/>
</dbReference>
<comment type="similarity">
    <text evidence="2">Belongs to the protein kinase superfamily. NEK Ser/Thr protein kinase family. NIMA subfamily.</text>
</comment>
<dbReference type="GO" id="GO:0005524">
    <property type="term" value="F:ATP binding"/>
    <property type="evidence" value="ECO:0007669"/>
    <property type="project" value="UniProtKB-UniRule"/>
</dbReference>
<name>A0A8C9VRR9_SCLFO</name>
<dbReference type="Pfam" id="PF00069">
    <property type="entry name" value="Pkinase"/>
    <property type="match status" value="1"/>
</dbReference>
<evidence type="ECO:0000256" key="2">
    <source>
        <dbReference type="ARBA" id="ARBA00010886"/>
    </source>
</evidence>
<dbReference type="PANTHER" id="PTHR44899:SF4">
    <property type="entry name" value="SERINE_THREONINE-PROTEIN KINASE NEK1"/>
    <property type="match status" value="1"/>
</dbReference>
<evidence type="ECO:0000256" key="3">
    <source>
        <dbReference type="ARBA" id="ARBA00012513"/>
    </source>
</evidence>
<evidence type="ECO:0000256" key="15">
    <source>
        <dbReference type="SAM" id="MobiDB-lite"/>
    </source>
</evidence>
<comment type="cofactor">
    <cofactor evidence="1">
        <name>Mg(2+)</name>
        <dbReference type="ChEBI" id="CHEBI:18420"/>
    </cofactor>
</comment>
<evidence type="ECO:0000256" key="13">
    <source>
        <dbReference type="PROSITE-ProRule" id="PRU10141"/>
    </source>
</evidence>
<evidence type="ECO:0000313" key="18">
    <source>
        <dbReference type="Proteomes" id="UP000694397"/>
    </source>
</evidence>
<feature type="binding site" evidence="13">
    <location>
        <position position="33"/>
    </location>
    <ligand>
        <name>ATP</name>
        <dbReference type="ChEBI" id="CHEBI:30616"/>
    </ligand>
</feature>
<feature type="compositionally biased region" description="Polar residues" evidence="15">
    <location>
        <begin position="358"/>
        <end position="376"/>
    </location>
</feature>
<evidence type="ECO:0000256" key="1">
    <source>
        <dbReference type="ARBA" id="ARBA00001946"/>
    </source>
</evidence>
<keyword evidence="9 13" id="KW-0067">ATP-binding</keyword>
<comment type="catalytic activity">
    <reaction evidence="11">
        <text>L-threonyl-[protein] + ATP = O-phospho-L-threonyl-[protein] + ADP + H(+)</text>
        <dbReference type="Rhea" id="RHEA:46608"/>
        <dbReference type="Rhea" id="RHEA-COMP:11060"/>
        <dbReference type="Rhea" id="RHEA-COMP:11605"/>
        <dbReference type="ChEBI" id="CHEBI:15378"/>
        <dbReference type="ChEBI" id="CHEBI:30013"/>
        <dbReference type="ChEBI" id="CHEBI:30616"/>
        <dbReference type="ChEBI" id="CHEBI:61977"/>
        <dbReference type="ChEBI" id="CHEBI:456216"/>
        <dbReference type="EC" id="2.7.11.1"/>
    </reaction>
</comment>
<reference evidence="17 18" key="1">
    <citation type="submission" date="2019-04" db="EMBL/GenBank/DDBJ databases">
        <authorList>
            <consortium name="Wellcome Sanger Institute Data Sharing"/>
        </authorList>
    </citation>
    <scope>NUCLEOTIDE SEQUENCE [LARGE SCALE GENOMIC DNA]</scope>
</reference>
<feature type="region of interest" description="Disordered" evidence="15">
    <location>
        <begin position="346"/>
        <end position="376"/>
    </location>
</feature>
<keyword evidence="7 13" id="KW-0547">Nucleotide-binding</keyword>
<dbReference type="PROSITE" id="PS00108">
    <property type="entry name" value="PROTEIN_KINASE_ST"/>
    <property type="match status" value="1"/>
</dbReference>
<dbReference type="PROSITE" id="PS00107">
    <property type="entry name" value="PROTEIN_KINASE_ATP"/>
    <property type="match status" value="1"/>
</dbReference>
<dbReference type="InterPro" id="IPR051131">
    <property type="entry name" value="NEK_Ser/Thr_kinase_NIMA"/>
</dbReference>
<reference evidence="17" key="3">
    <citation type="submission" date="2025-09" db="UniProtKB">
        <authorList>
            <consortium name="Ensembl"/>
        </authorList>
    </citation>
    <scope>IDENTIFICATION</scope>
</reference>
<dbReference type="Gene3D" id="1.10.510.10">
    <property type="entry name" value="Transferase(Phosphotransferase) domain 1"/>
    <property type="match status" value="1"/>
</dbReference>
<evidence type="ECO:0000256" key="6">
    <source>
        <dbReference type="ARBA" id="ARBA00022723"/>
    </source>
</evidence>
<dbReference type="InterPro" id="IPR011009">
    <property type="entry name" value="Kinase-like_dom_sf"/>
</dbReference>
<dbReference type="Ensembl" id="ENSSFOT00015045944.1">
    <property type="protein sequence ID" value="ENSSFOP00015064241.1"/>
    <property type="gene ID" value="ENSSFOG00015028419.1"/>
</dbReference>
<dbReference type="CDD" id="cd08218">
    <property type="entry name" value="STKc_Nek1"/>
    <property type="match status" value="1"/>
</dbReference>
<dbReference type="InterPro" id="IPR017441">
    <property type="entry name" value="Protein_kinase_ATP_BS"/>
</dbReference>
<evidence type="ECO:0000256" key="10">
    <source>
        <dbReference type="ARBA" id="ARBA00022842"/>
    </source>
</evidence>
<keyword evidence="4 14" id="KW-0723">Serine/threonine-protein kinase</keyword>
<proteinExistence type="inferred from homology"/>
<dbReference type="InterPro" id="IPR008271">
    <property type="entry name" value="Ser/Thr_kinase_AS"/>
</dbReference>
<evidence type="ECO:0000256" key="5">
    <source>
        <dbReference type="ARBA" id="ARBA00022679"/>
    </source>
</evidence>
<dbReference type="PROSITE" id="PS50011">
    <property type="entry name" value="PROTEIN_KINASE_DOM"/>
    <property type="match status" value="1"/>
</dbReference>
<keyword evidence="10" id="KW-0460">Magnesium</keyword>
<evidence type="ECO:0000313" key="17">
    <source>
        <dbReference type="Ensembl" id="ENSSFOP00015064241.1"/>
    </source>
</evidence>
<evidence type="ECO:0000256" key="11">
    <source>
        <dbReference type="ARBA" id="ARBA00047899"/>
    </source>
</evidence>
<sequence>MDKYEKVTKIGEGSFGKAILVKSKVEGKQYVIKEIGISRMSGKERQESRKEVAVLANMSHPNIVKYKESFEEGGCLYIVMDYCEGGDLFKRINAQKGVLFPEDQILDWFVQICLALKHVHDRKILHRDIKSQNIFLAQDGTIQLGDFGIARVLNSTVELARTCIGTPYYLSPEICENKPYNNKSDIWALGCVLYEMCTLKHAFEAGNMKNLVVKIIRGSYPPVSVHYSHDLRSLVAQLFKRSPKDRPSVNAILEKPFLSRRIPRFLSPQLIAQEFSHVTIHKQPKVSVAHAKRPAPGSSLAAPAQKITKPAAKYGVPLTVKKPADAGRKCVDAARKCADRKPVVKHKPVNRMNEGSERVSTAAVSSEPPSRVSLST</sequence>
<evidence type="ECO:0000256" key="12">
    <source>
        <dbReference type="ARBA" id="ARBA00048679"/>
    </source>
</evidence>
<evidence type="ECO:0000256" key="9">
    <source>
        <dbReference type="ARBA" id="ARBA00022840"/>
    </source>
</evidence>
<dbReference type="SUPFAM" id="SSF56112">
    <property type="entry name" value="Protein kinase-like (PK-like)"/>
    <property type="match status" value="1"/>
</dbReference>
<dbReference type="SMART" id="SM00220">
    <property type="entry name" value="S_TKc"/>
    <property type="match status" value="1"/>
</dbReference>
<keyword evidence="5" id="KW-0808">Transferase</keyword>
<keyword evidence="6" id="KW-0479">Metal-binding</keyword>
<keyword evidence="8" id="KW-0418">Kinase</keyword>
<dbReference type="FunFam" id="3.30.200.20:FF:000097">
    <property type="entry name" value="Probable serine/threonine-protein kinase nek1"/>
    <property type="match status" value="1"/>
</dbReference>